<dbReference type="Proteomes" id="UP000000212">
    <property type="component" value="Chromosome"/>
</dbReference>
<keyword evidence="2" id="KW-1185">Reference proteome</keyword>
<evidence type="ECO:0000313" key="1">
    <source>
        <dbReference type="EMBL" id="CCO10681.2"/>
    </source>
</evidence>
<name>K8EQ77_CARML</name>
<dbReference type="EMBL" id="HE999757">
    <property type="protein sequence ID" value="CCO10681.2"/>
    <property type="molecule type" value="Genomic_DNA"/>
</dbReference>
<proteinExistence type="predicted"/>
<dbReference type="HOGENOM" id="CLU_3096944_0_0_9"/>
<dbReference type="AlphaFoldDB" id="K8EQ77"/>
<gene>
    <name evidence="1" type="ORF">BN424_1239</name>
</gene>
<reference evidence="2" key="1">
    <citation type="journal article" date="2013" name="Genome Announc.">
        <title>Complete Chromosome Sequence of Carnobacterium maltaromaticum LMA 28.</title>
        <authorList>
            <person name="Cailliez-Grimal C."/>
            <person name="Chaillou S."/>
            <person name="Anba-Mondoloni J."/>
            <person name="Loux V."/>
            <person name="Afzal M.I."/>
            <person name="Rahman A."/>
            <person name="Kergourlay G."/>
            <person name="Champomier-Verges M.C."/>
            <person name="Zagorec M."/>
            <person name="Dalgaard P."/>
            <person name="Leisner J.J."/>
            <person name="Prevost H."/>
            <person name="Revol-Junelles A.M."/>
            <person name="Borges F."/>
        </authorList>
    </citation>
    <scope>NUCLEOTIDE SEQUENCE</scope>
    <source>
        <strain evidence="2">LMA28</strain>
    </source>
</reference>
<dbReference type="STRING" id="1234679.BN424_1239"/>
<sequence length="51" mass="5892">MNHKDIKNSLEISNIKTAVLVLKEDILNDNFDFFKITKNGKLKTVKKNNES</sequence>
<organism evidence="1 2">
    <name type="scientific">Carnobacterium maltaromaticum LMA28</name>
    <dbReference type="NCBI Taxonomy" id="1234679"/>
    <lineage>
        <taxon>Bacteria</taxon>
        <taxon>Bacillati</taxon>
        <taxon>Bacillota</taxon>
        <taxon>Bacilli</taxon>
        <taxon>Lactobacillales</taxon>
        <taxon>Carnobacteriaceae</taxon>
        <taxon>Carnobacterium</taxon>
    </lineage>
</organism>
<dbReference type="KEGG" id="cml:BN424_1239"/>
<accession>K8EQ77</accession>
<protein>
    <submittedName>
        <fullName evidence="1">Uncharacterized protein</fullName>
    </submittedName>
</protein>
<evidence type="ECO:0000313" key="2">
    <source>
        <dbReference type="Proteomes" id="UP000000212"/>
    </source>
</evidence>